<name>A0A8H4VRR2_9AGAR</name>
<feature type="compositionally biased region" description="Basic and acidic residues" evidence="1">
    <location>
        <begin position="268"/>
        <end position="277"/>
    </location>
</feature>
<gene>
    <name evidence="2" type="ORF">D9613_001186</name>
</gene>
<feature type="compositionally biased region" description="Basic and acidic residues" evidence="1">
    <location>
        <begin position="104"/>
        <end position="114"/>
    </location>
</feature>
<evidence type="ECO:0000313" key="2">
    <source>
        <dbReference type="EMBL" id="KAF4620396.1"/>
    </source>
</evidence>
<dbReference type="AlphaFoldDB" id="A0A8H4VRR2"/>
<feature type="compositionally biased region" description="Basic and acidic residues" evidence="1">
    <location>
        <begin position="188"/>
        <end position="211"/>
    </location>
</feature>
<feature type="region of interest" description="Disordered" evidence="1">
    <location>
        <begin position="159"/>
        <end position="311"/>
    </location>
</feature>
<evidence type="ECO:0000313" key="3">
    <source>
        <dbReference type="Proteomes" id="UP000521872"/>
    </source>
</evidence>
<feature type="region of interest" description="Disordered" evidence="1">
    <location>
        <begin position="96"/>
        <end position="132"/>
    </location>
</feature>
<dbReference type="EMBL" id="JAACJL010000015">
    <property type="protein sequence ID" value="KAF4620396.1"/>
    <property type="molecule type" value="Genomic_DNA"/>
</dbReference>
<dbReference type="Proteomes" id="UP000521872">
    <property type="component" value="Unassembled WGS sequence"/>
</dbReference>
<sequence>MHLVSTLNNLSRSGGNIPVALFCYDEKRKFVRVSEDYQETTRLVKASFHIDQESPLRLETSALDVCQGHKVIIDESAYPLMWNVLDEMHVTLDKDKVAGNVPDAQRKEKGKGKDTIPTPLPTPDATGPVASGSYETLDEEFHDADDMHKNADAEEVNEMLTDPTPSTQAPVKTAEKVTTKAGEQPPLTREKEREKERETSNEKSEGSKAEAQRWGQAVLGSKRSYENILGNADDKEEGGSKRQKFKPISSVARGGRTSPLTPINNDDGFPRVKREKPAGTPPPYSSLNDNNIKSPKKPSPPAPTATQGAEADPRLEIIIFGLTDDQQAKFKTRGKHPVRKILAAACKSFGIDQENAKLVHVISVDDEEEEFELAEEEGIARCGVDSESLLRIRLKDVKMGDSADLDEYEEGAGEEYGDE</sequence>
<proteinExistence type="predicted"/>
<comment type="caution">
    <text evidence="2">The sequence shown here is derived from an EMBL/GenBank/DDBJ whole genome shotgun (WGS) entry which is preliminary data.</text>
</comment>
<accession>A0A8H4VRR2</accession>
<evidence type="ECO:0000256" key="1">
    <source>
        <dbReference type="SAM" id="MobiDB-lite"/>
    </source>
</evidence>
<protein>
    <submittedName>
        <fullName evidence="2">Uncharacterized protein</fullName>
    </submittedName>
</protein>
<keyword evidence="3" id="KW-1185">Reference proteome</keyword>
<organism evidence="2 3">
    <name type="scientific">Agrocybe pediades</name>
    <dbReference type="NCBI Taxonomy" id="84607"/>
    <lineage>
        <taxon>Eukaryota</taxon>
        <taxon>Fungi</taxon>
        <taxon>Dikarya</taxon>
        <taxon>Basidiomycota</taxon>
        <taxon>Agaricomycotina</taxon>
        <taxon>Agaricomycetes</taxon>
        <taxon>Agaricomycetidae</taxon>
        <taxon>Agaricales</taxon>
        <taxon>Agaricineae</taxon>
        <taxon>Strophariaceae</taxon>
        <taxon>Agrocybe</taxon>
    </lineage>
</organism>
<reference evidence="2 3" key="1">
    <citation type="submission" date="2019-12" db="EMBL/GenBank/DDBJ databases">
        <authorList>
            <person name="Floudas D."/>
            <person name="Bentzer J."/>
            <person name="Ahren D."/>
            <person name="Johansson T."/>
            <person name="Persson P."/>
            <person name="Tunlid A."/>
        </authorList>
    </citation>
    <scope>NUCLEOTIDE SEQUENCE [LARGE SCALE GENOMIC DNA]</scope>
    <source>
        <strain evidence="2 3">CBS 102.39</strain>
    </source>
</reference>